<keyword evidence="4" id="KW-1185">Reference proteome</keyword>
<proteinExistence type="predicted"/>
<dbReference type="InterPro" id="IPR035328">
    <property type="entry name" value="DUF3048_C"/>
</dbReference>
<accession>A0ABS2MMS9</accession>
<dbReference type="Proteomes" id="UP000767854">
    <property type="component" value="Unassembled WGS sequence"/>
</dbReference>
<organism evidence="3 4">
    <name type="scientific">Fusibacter tunisiensis</name>
    <dbReference type="NCBI Taxonomy" id="1008308"/>
    <lineage>
        <taxon>Bacteria</taxon>
        <taxon>Bacillati</taxon>
        <taxon>Bacillota</taxon>
        <taxon>Clostridia</taxon>
        <taxon>Eubacteriales</taxon>
        <taxon>Eubacteriales Family XII. Incertae Sedis</taxon>
        <taxon>Fusibacter</taxon>
    </lineage>
</organism>
<dbReference type="Gene3D" id="3.50.90.10">
    <property type="entry name" value="YerB-like"/>
    <property type="match status" value="1"/>
</dbReference>
<dbReference type="InterPro" id="IPR023158">
    <property type="entry name" value="YerB-like_sf"/>
</dbReference>
<evidence type="ECO:0000313" key="3">
    <source>
        <dbReference type="EMBL" id="MBM7560708.1"/>
    </source>
</evidence>
<evidence type="ECO:0000313" key="4">
    <source>
        <dbReference type="Proteomes" id="UP000767854"/>
    </source>
</evidence>
<dbReference type="EMBL" id="JAFBDT010000001">
    <property type="protein sequence ID" value="MBM7560708.1"/>
    <property type="molecule type" value="Genomic_DNA"/>
</dbReference>
<dbReference type="RefSeq" id="WP_204661309.1">
    <property type="nucleotide sequence ID" value="NZ_JAFBDT010000001.1"/>
</dbReference>
<dbReference type="Pfam" id="PF11258">
    <property type="entry name" value="DUF3048"/>
    <property type="match status" value="1"/>
</dbReference>
<protein>
    <recommendedName>
        <fullName evidence="5">DUF3048 domain-containing protein</fullName>
    </recommendedName>
</protein>
<comment type="caution">
    <text evidence="3">The sequence shown here is derived from an EMBL/GenBank/DDBJ whole genome shotgun (WGS) entry which is preliminary data.</text>
</comment>
<sequence>MSQTKRILFAFILLSSIYLIGCTKVETELTTLPTEITTSTSTEPETEPETEPLTPILGENEVINPLTGMPMVSVEPLRPIAVMMDNLAPARPQAGLSKADICYEILAEGRITRYLAVFYSNLPDLIGPVRSARPYFIEKAMEYNPYYVHVGGSNQAFKDIKKYRLADIDGLSSGAFWRENHKKIPHNMYTSSKEIVEDANNRGYKTHVEPTFLEFHASFKEIEGDAAGQITFVYKEPTRSSSTGYATSYKYNNETKLYYRYTNGKPHVDETDENQLTCSNILVQYADTKVIDNEGRLAIKFVGTGEGKLYTAGKSVAIKWEKETPETPTLFFTQDGEAIQLNPGQTWIQVMETGHEEIIEN</sequence>
<evidence type="ECO:0000259" key="2">
    <source>
        <dbReference type="Pfam" id="PF17479"/>
    </source>
</evidence>
<dbReference type="Pfam" id="PF17479">
    <property type="entry name" value="DUF3048_C"/>
    <property type="match status" value="1"/>
</dbReference>
<dbReference type="SUPFAM" id="SSF159774">
    <property type="entry name" value="YerB-like"/>
    <property type="match status" value="1"/>
</dbReference>
<gene>
    <name evidence="3" type="ORF">JOC49_000217</name>
</gene>
<feature type="domain" description="DUF3048" evidence="1">
    <location>
        <begin position="66"/>
        <end position="204"/>
    </location>
</feature>
<reference evidence="3 4" key="1">
    <citation type="submission" date="2021-01" db="EMBL/GenBank/DDBJ databases">
        <title>Genomic Encyclopedia of Type Strains, Phase IV (KMG-IV): sequencing the most valuable type-strain genomes for metagenomic binning, comparative biology and taxonomic classification.</title>
        <authorList>
            <person name="Goeker M."/>
        </authorList>
    </citation>
    <scope>NUCLEOTIDE SEQUENCE [LARGE SCALE GENOMIC DNA]</scope>
    <source>
        <strain evidence="3 4">DSM 24436</strain>
    </source>
</reference>
<dbReference type="InterPro" id="IPR021416">
    <property type="entry name" value="DUF3048_N"/>
</dbReference>
<feature type="domain" description="DUF3048" evidence="2">
    <location>
        <begin position="243"/>
        <end position="348"/>
    </location>
</feature>
<name>A0ABS2MMS9_9FIRM</name>
<evidence type="ECO:0008006" key="5">
    <source>
        <dbReference type="Google" id="ProtNLM"/>
    </source>
</evidence>
<evidence type="ECO:0000259" key="1">
    <source>
        <dbReference type="Pfam" id="PF11258"/>
    </source>
</evidence>